<feature type="domain" description="NmrA-like" evidence="3">
    <location>
        <begin position="26"/>
        <end position="163"/>
    </location>
</feature>
<proteinExistence type="predicted"/>
<dbReference type="Gene3D" id="3.90.25.10">
    <property type="entry name" value="UDP-galactose 4-epimerase, domain 1"/>
    <property type="match status" value="1"/>
</dbReference>
<protein>
    <submittedName>
        <fullName evidence="4">NAD(P)-binding protein</fullName>
    </submittedName>
</protein>
<evidence type="ECO:0000256" key="1">
    <source>
        <dbReference type="ARBA" id="ARBA00022857"/>
    </source>
</evidence>
<reference evidence="4" key="1">
    <citation type="journal article" date="2023" name="Mol. Phylogenet. Evol.">
        <title>Genome-scale phylogeny and comparative genomics of the fungal order Sordariales.</title>
        <authorList>
            <person name="Hensen N."/>
            <person name="Bonometti L."/>
            <person name="Westerberg I."/>
            <person name="Brannstrom I.O."/>
            <person name="Guillou S."/>
            <person name="Cros-Aarteil S."/>
            <person name="Calhoun S."/>
            <person name="Haridas S."/>
            <person name="Kuo A."/>
            <person name="Mondo S."/>
            <person name="Pangilinan J."/>
            <person name="Riley R."/>
            <person name="LaButti K."/>
            <person name="Andreopoulos B."/>
            <person name="Lipzen A."/>
            <person name="Chen C."/>
            <person name="Yan M."/>
            <person name="Daum C."/>
            <person name="Ng V."/>
            <person name="Clum A."/>
            <person name="Steindorff A."/>
            <person name="Ohm R.A."/>
            <person name="Martin F."/>
            <person name="Silar P."/>
            <person name="Natvig D.O."/>
            <person name="Lalanne C."/>
            <person name="Gautier V."/>
            <person name="Ament-Velasquez S.L."/>
            <person name="Kruys A."/>
            <person name="Hutchinson M.I."/>
            <person name="Powell A.J."/>
            <person name="Barry K."/>
            <person name="Miller A.N."/>
            <person name="Grigoriev I.V."/>
            <person name="Debuchy R."/>
            <person name="Gladieux P."/>
            <person name="Hiltunen Thoren M."/>
            <person name="Johannesson H."/>
        </authorList>
    </citation>
    <scope>NUCLEOTIDE SEQUENCE</scope>
    <source>
        <strain evidence="4">CBS 731.68</strain>
    </source>
</reference>
<organism evidence="4 5">
    <name type="scientific">Parathielavia appendiculata</name>
    <dbReference type="NCBI Taxonomy" id="2587402"/>
    <lineage>
        <taxon>Eukaryota</taxon>
        <taxon>Fungi</taxon>
        <taxon>Dikarya</taxon>
        <taxon>Ascomycota</taxon>
        <taxon>Pezizomycotina</taxon>
        <taxon>Sordariomycetes</taxon>
        <taxon>Sordariomycetidae</taxon>
        <taxon>Sordariales</taxon>
        <taxon>Chaetomiaceae</taxon>
        <taxon>Parathielavia</taxon>
    </lineage>
</organism>
<dbReference type="PANTHER" id="PTHR47706:SF9">
    <property type="entry name" value="NMRA-LIKE DOMAIN-CONTAINING PROTEIN-RELATED"/>
    <property type="match status" value="1"/>
</dbReference>
<evidence type="ECO:0000256" key="2">
    <source>
        <dbReference type="ARBA" id="ARBA00023002"/>
    </source>
</evidence>
<dbReference type="SUPFAM" id="SSF51735">
    <property type="entry name" value="NAD(P)-binding Rossmann-fold domains"/>
    <property type="match status" value="1"/>
</dbReference>
<dbReference type="AlphaFoldDB" id="A0AAN6TSH7"/>
<dbReference type="InterPro" id="IPR051609">
    <property type="entry name" value="NmrA/Isoflavone_reductase-like"/>
</dbReference>
<name>A0AAN6TSH7_9PEZI</name>
<evidence type="ECO:0000313" key="4">
    <source>
        <dbReference type="EMBL" id="KAK4119251.1"/>
    </source>
</evidence>
<dbReference type="GO" id="GO:0016491">
    <property type="term" value="F:oxidoreductase activity"/>
    <property type="evidence" value="ECO:0007669"/>
    <property type="project" value="UniProtKB-KW"/>
</dbReference>
<gene>
    <name evidence="4" type="ORF">N657DRAFT_650350</name>
</gene>
<dbReference type="InterPro" id="IPR045312">
    <property type="entry name" value="PCBER-like"/>
</dbReference>
<keyword evidence="5" id="KW-1185">Reference proteome</keyword>
<dbReference type="EMBL" id="MU853251">
    <property type="protein sequence ID" value="KAK4119251.1"/>
    <property type="molecule type" value="Genomic_DNA"/>
</dbReference>
<sequence length="330" mass="36270">MATHTNHNQGFAPSTSGTTTTPSKFQTVLLIGATGSIGSYILRALLSEPSLTVTILTRASSKSIPSLPPNITTTNQVRTITIDDTYPTDALLAAFRGQDAIISCLTTLSVADQFRMIDAAIAAGVKRYVPSEYGLNNMRADAQGLNSVFRNKGAVQQYLRDRVDQIEWMSVSCGMWIKWSVRNDFLGLRVRERKVELWDDGEGRFSVMTEENTALAVVRGLVAFPAETRNRNVLVEEFVTTQRELVGEIERQMGWRFDVARVDSRARIAELQAAVEKGDATATYGLIEAGFVTGRYGGDLSKEGEIMTEKLGLKRHSLQEVVADALASLQ</sequence>
<evidence type="ECO:0000313" key="5">
    <source>
        <dbReference type="Proteomes" id="UP001302602"/>
    </source>
</evidence>
<dbReference type="PANTHER" id="PTHR47706">
    <property type="entry name" value="NMRA-LIKE FAMILY PROTEIN"/>
    <property type="match status" value="1"/>
</dbReference>
<keyword evidence="1" id="KW-0521">NADP</keyword>
<dbReference type="InterPro" id="IPR036291">
    <property type="entry name" value="NAD(P)-bd_dom_sf"/>
</dbReference>
<dbReference type="Proteomes" id="UP001302602">
    <property type="component" value="Unassembled WGS sequence"/>
</dbReference>
<dbReference type="InterPro" id="IPR008030">
    <property type="entry name" value="NmrA-like"/>
</dbReference>
<dbReference type="RefSeq" id="XP_062643024.1">
    <property type="nucleotide sequence ID" value="XM_062793922.1"/>
</dbReference>
<accession>A0AAN6TSH7</accession>
<dbReference type="CDD" id="cd05259">
    <property type="entry name" value="PCBER_SDR_a"/>
    <property type="match status" value="1"/>
</dbReference>
<reference evidence="4" key="2">
    <citation type="submission" date="2023-05" db="EMBL/GenBank/DDBJ databases">
        <authorList>
            <consortium name="Lawrence Berkeley National Laboratory"/>
            <person name="Steindorff A."/>
            <person name="Hensen N."/>
            <person name="Bonometti L."/>
            <person name="Westerberg I."/>
            <person name="Brannstrom I.O."/>
            <person name="Guillou S."/>
            <person name="Cros-Aarteil S."/>
            <person name="Calhoun S."/>
            <person name="Haridas S."/>
            <person name="Kuo A."/>
            <person name="Mondo S."/>
            <person name="Pangilinan J."/>
            <person name="Riley R."/>
            <person name="Labutti K."/>
            <person name="Andreopoulos B."/>
            <person name="Lipzen A."/>
            <person name="Chen C."/>
            <person name="Yanf M."/>
            <person name="Daum C."/>
            <person name="Ng V."/>
            <person name="Clum A."/>
            <person name="Ohm R."/>
            <person name="Martin F."/>
            <person name="Silar P."/>
            <person name="Natvig D."/>
            <person name="Lalanne C."/>
            <person name="Gautier V."/>
            <person name="Ament-Velasquez S.L."/>
            <person name="Kruys A."/>
            <person name="Hutchinson M.I."/>
            <person name="Powell A.J."/>
            <person name="Barry K."/>
            <person name="Miller A.N."/>
            <person name="Grigoriev I.V."/>
            <person name="Debuchy R."/>
            <person name="Gladieux P."/>
            <person name="Thoren M.H."/>
            <person name="Johannesson H."/>
        </authorList>
    </citation>
    <scope>NUCLEOTIDE SEQUENCE</scope>
    <source>
        <strain evidence="4">CBS 731.68</strain>
    </source>
</reference>
<dbReference type="GeneID" id="87830691"/>
<dbReference type="Pfam" id="PF05368">
    <property type="entry name" value="NmrA"/>
    <property type="match status" value="1"/>
</dbReference>
<keyword evidence="2" id="KW-0560">Oxidoreductase</keyword>
<dbReference type="Gene3D" id="3.40.50.720">
    <property type="entry name" value="NAD(P)-binding Rossmann-like Domain"/>
    <property type="match status" value="1"/>
</dbReference>
<comment type="caution">
    <text evidence="4">The sequence shown here is derived from an EMBL/GenBank/DDBJ whole genome shotgun (WGS) entry which is preliminary data.</text>
</comment>
<evidence type="ECO:0000259" key="3">
    <source>
        <dbReference type="Pfam" id="PF05368"/>
    </source>
</evidence>